<reference evidence="1" key="1">
    <citation type="submission" date="2015-10" db="EMBL/GenBank/DDBJ databases">
        <authorList>
            <person name="Gilbert D.G."/>
        </authorList>
    </citation>
    <scope>NUCLEOTIDE SEQUENCE</scope>
    <source>
        <strain evidence="1">Phyl III-seqv23</strain>
    </source>
</reference>
<dbReference type="AlphaFoldDB" id="A0A0S4VAI5"/>
<gene>
    <name evidence="1" type="ORF">RUN1985_v1_990032</name>
</gene>
<evidence type="ECO:0000313" key="1">
    <source>
        <dbReference type="EMBL" id="CUV31680.1"/>
    </source>
</evidence>
<name>A0A0S4VAI5_RALSL</name>
<sequence length="120" mass="13598">MKKGGMASLFLCRRDAETRLSYRFDIDGDRLAVGPHDDVKADALAFMEPLQSQQLDFRIPYETRGSLGVRGCPGGRIIVLGVRFDSAGHGILPKRVRETGRRFRRSTDSFWQTRTEQPNN</sequence>
<protein>
    <submittedName>
        <fullName evidence="1">Uncharacterized protein</fullName>
    </submittedName>
</protein>
<accession>A0A0S4VAI5</accession>
<dbReference type="EMBL" id="LN899824">
    <property type="protein sequence ID" value="CUV31680.1"/>
    <property type="molecule type" value="Genomic_DNA"/>
</dbReference>
<proteinExistence type="predicted"/>
<organism evidence="1">
    <name type="scientific">Ralstonia solanacearum</name>
    <name type="common">Pseudomonas solanacearum</name>
    <dbReference type="NCBI Taxonomy" id="305"/>
    <lineage>
        <taxon>Bacteria</taxon>
        <taxon>Pseudomonadati</taxon>
        <taxon>Pseudomonadota</taxon>
        <taxon>Betaproteobacteria</taxon>
        <taxon>Burkholderiales</taxon>
        <taxon>Burkholderiaceae</taxon>
        <taxon>Ralstonia</taxon>
        <taxon>Ralstonia solanacearum species complex</taxon>
    </lineage>
</organism>